<dbReference type="AlphaFoldDB" id="F4L839"/>
<dbReference type="EMBL" id="CP002693">
    <property type="protein sequence ID" value="AEE54547.1"/>
    <property type="molecule type" value="Genomic_DNA"/>
</dbReference>
<dbReference type="Pfam" id="PF02810">
    <property type="entry name" value="SEC-C"/>
    <property type="match status" value="1"/>
</dbReference>
<evidence type="ECO:0000313" key="1">
    <source>
        <dbReference type="EMBL" id="AEE54547.1"/>
    </source>
</evidence>
<name>F4L839_HALH1</name>
<accession>F4L839</accession>
<evidence type="ECO:0000313" key="2">
    <source>
        <dbReference type="Proteomes" id="UP000008461"/>
    </source>
</evidence>
<keyword evidence="1" id="KW-0614">Plasmid</keyword>
<geneLocation type="plasmid" evidence="1 2">
    <name>pHALHY02</name>
</geneLocation>
<dbReference type="HOGENOM" id="CLU_104518_0_0_10"/>
<dbReference type="Gene3D" id="3.10.450.50">
    <property type="match status" value="1"/>
</dbReference>
<sequence length="220" mass="24852">MIMPETPKEIVRLLKEYRGLTFDARKRQLKGKVDIINKNNPELGALDSFSLLIKLSDQSNLHFPKVYETAGTIPREGDRHINSDGSMCLAVPPEEARICRRGITLLKFFEEVLIPFLAVQSAINKKLITSFPQGEYGHGDEGVLEFYQQLFRTQNMATIVKGINTLVKKQLSRNEPCFCGSNQKAKNCHNQAYIFLKSYPPALLLSDLQVINSINTDPLL</sequence>
<reference key="2">
    <citation type="submission" date="2011-04" db="EMBL/GenBank/DDBJ databases">
        <title>Complete sequence of plasmid 2 of Haliscomenobacter hydrossis DSM 1100.</title>
        <authorList>
            <consortium name="US DOE Joint Genome Institute (JGI-PGF)"/>
            <person name="Lucas S."/>
            <person name="Han J."/>
            <person name="Lapidus A."/>
            <person name="Bruce D."/>
            <person name="Goodwin L."/>
            <person name="Pitluck S."/>
            <person name="Peters L."/>
            <person name="Kyrpides N."/>
            <person name="Mavromatis K."/>
            <person name="Ivanova N."/>
            <person name="Ovchinnikova G."/>
            <person name="Pagani I."/>
            <person name="Daligault H."/>
            <person name="Detter J.C."/>
            <person name="Han C."/>
            <person name="Land M."/>
            <person name="Hauser L."/>
            <person name="Markowitz V."/>
            <person name="Cheng J.-F."/>
            <person name="Hugenholtz P."/>
            <person name="Woyke T."/>
            <person name="Wu D."/>
            <person name="Verbarg S."/>
            <person name="Frueling A."/>
            <person name="Brambilla E."/>
            <person name="Klenk H.-P."/>
            <person name="Eisen J.A."/>
        </authorList>
    </citation>
    <scope>NUCLEOTIDE SEQUENCE</scope>
    <source>
        <strain>DSM 1100</strain>
    </source>
</reference>
<keyword evidence="2" id="KW-1185">Reference proteome</keyword>
<organism evidence="1 2">
    <name type="scientific">Haliscomenobacter hydrossis (strain ATCC 27775 / DSM 1100 / LMG 10767 / O)</name>
    <dbReference type="NCBI Taxonomy" id="760192"/>
    <lineage>
        <taxon>Bacteria</taxon>
        <taxon>Pseudomonadati</taxon>
        <taxon>Bacteroidota</taxon>
        <taxon>Saprospiria</taxon>
        <taxon>Saprospirales</taxon>
        <taxon>Haliscomenobacteraceae</taxon>
        <taxon>Haliscomenobacter</taxon>
    </lineage>
</organism>
<dbReference type="KEGG" id="hhy:Halhy_6732"/>
<protein>
    <submittedName>
        <fullName evidence="1">SEC-C motif domain protein</fullName>
    </submittedName>
</protein>
<dbReference type="RefSeq" id="WP_013769063.1">
    <property type="nucleotide sequence ID" value="NC_015512.1"/>
</dbReference>
<dbReference type="InterPro" id="IPR004027">
    <property type="entry name" value="SEC_C_motif"/>
</dbReference>
<reference evidence="1 2" key="1">
    <citation type="journal article" date="2011" name="Stand. Genomic Sci.">
        <title>Complete genome sequence of Haliscomenobacter hydrossis type strain (O).</title>
        <authorList>
            <consortium name="US DOE Joint Genome Institute (JGI-PGF)"/>
            <person name="Daligault H."/>
            <person name="Lapidus A."/>
            <person name="Zeytun A."/>
            <person name="Nolan M."/>
            <person name="Lucas S."/>
            <person name="Del Rio T.G."/>
            <person name="Tice H."/>
            <person name="Cheng J.F."/>
            <person name="Tapia R."/>
            <person name="Han C."/>
            <person name="Goodwin L."/>
            <person name="Pitluck S."/>
            <person name="Liolios K."/>
            <person name="Pagani I."/>
            <person name="Ivanova N."/>
            <person name="Huntemann M."/>
            <person name="Mavromatis K."/>
            <person name="Mikhailova N."/>
            <person name="Pati A."/>
            <person name="Chen A."/>
            <person name="Palaniappan K."/>
            <person name="Land M."/>
            <person name="Hauser L."/>
            <person name="Brambilla E.M."/>
            <person name="Rohde M."/>
            <person name="Verbarg S."/>
            <person name="Goker M."/>
            <person name="Bristow J."/>
            <person name="Eisen J.A."/>
            <person name="Markowitz V."/>
            <person name="Hugenholtz P."/>
            <person name="Kyrpides N.C."/>
            <person name="Klenk H.P."/>
            <person name="Woyke T."/>
        </authorList>
    </citation>
    <scope>NUCLEOTIDE SEQUENCE [LARGE SCALE GENOMIC DNA]</scope>
    <source>
        <strain evidence="2">ATCC 27775 / DSM 1100 / LMG 10767 / O</strain>
        <plasmid evidence="2">Plasmid pHALHY02</plasmid>
    </source>
</reference>
<dbReference type="OrthoDB" id="21421at2"/>
<dbReference type="Proteomes" id="UP000008461">
    <property type="component" value="Plasmid pHALHY02"/>
</dbReference>
<proteinExistence type="predicted"/>
<dbReference type="SUPFAM" id="SSF103642">
    <property type="entry name" value="Sec-C motif"/>
    <property type="match status" value="1"/>
</dbReference>
<gene>
    <name evidence="1" type="ordered locus">Halhy_6732</name>
</gene>